<evidence type="ECO:0000313" key="2">
    <source>
        <dbReference type="EMBL" id="ETW76513.1"/>
    </source>
</evidence>
<dbReference type="PANTHER" id="PTHR13832:SF827">
    <property type="entry name" value="PROTEIN PHOSPHATASE 1L"/>
    <property type="match status" value="1"/>
</dbReference>
<dbReference type="STRING" id="747525.W4JSJ3"/>
<dbReference type="SMART" id="SM00332">
    <property type="entry name" value="PP2Cc"/>
    <property type="match status" value="1"/>
</dbReference>
<name>W4JSJ3_HETIT</name>
<dbReference type="Proteomes" id="UP000030671">
    <property type="component" value="Unassembled WGS sequence"/>
</dbReference>
<dbReference type="GeneID" id="20672415"/>
<proteinExistence type="predicted"/>
<dbReference type="OrthoDB" id="19329at2759"/>
<organism evidence="2 3">
    <name type="scientific">Heterobasidion irregulare (strain TC 32-1)</name>
    <dbReference type="NCBI Taxonomy" id="747525"/>
    <lineage>
        <taxon>Eukaryota</taxon>
        <taxon>Fungi</taxon>
        <taxon>Dikarya</taxon>
        <taxon>Basidiomycota</taxon>
        <taxon>Agaricomycotina</taxon>
        <taxon>Agaricomycetes</taxon>
        <taxon>Russulales</taxon>
        <taxon>Bondarzewiaceae</taxon>
        <taxon>Heterobasidion</taxon>
        <taxon>Heterobasidion annosum species complex</taxon>
    </lineage>
</organism>
<dbReference type="KEGG" id="hir:HETIRDRAFT_389539"/>
<evidence type="ECO:0000313" key="3">
    <source>
        <dbReference type="Proteomes" id="UP000030671"/>
    </source>
</evidence>
<evidence type="ECO:0000259" key="1">
    <source>
        <dbReference type="PROSITE" id="PS51746"/>
    </source>
</evidence>
<dbReference type="Gene3D" id="3.60.40.10">
    <property type="entry name" value="PPM-type phosphatase domain"/>
    <property type="match status" value="1"/>
</dbReference>
<protein>
    <recommendedName>
        <fullName evidence="1">PPM-type phosphatase domain-containing protein</fullName>
    </recommendedName>
</protein>
<dbReference type="RefSeq" id="XP_009551406.1">
    <property type="nucleotide sequence ID" value="XM_009553111.1"/>
</dbReference>
<feature type="domain" description="PPM-type phosphatase" evidence="1">
    <location>
        <begin position="22"/>
        <end position="411"/>
    </location>
</feature>
<reference evidence="2 3" key="1">
    <citation type="journal article" date="2012" name="New Phytol.">
        <title>Insight into trade-off between wood decay and parasitism from the genome of a fungal forest pathogen.</title>
        <authorList>
            <person name="Olson A."/>
            <person name="Aerts A."/>
            <person name="Asiegbu F."/>
            <person name="Belbahri L."/>
            <person name="Bouzid O."/>
            <person name="Broberg A."/>
            <person name="Canback B."/>
            <person name="Coutinho P.M."/>
            <person name="Cullen D."/>
            <person name="Dalman K."/>
            <person name="Deflorio G."/>
            <person name="van Diepen L.T."/>
            <person name="Dunand C."/>
            <person name="Duplessis S."/>
            <person name="Durling M."/>
            <person name="Gonthier P."/>
            <person name="Grimwood J."/>
            <person name="Fossdal C.G."/>
            <person name="Hansson D."/>
            <person name="Henrissat B."/>
            <person name="Hietala A."/>
            <person name="Himmelstrand K."/>
            <person name="Hoffmeister D."/>
            <person name="Hogberg N."/>
            <person name="James T.Y."/>
            <person name="Karlsson M."/>
            <person name="Kohler A."/>
            <person name="Kues U."/>
            <person name="Lee Y.H."/>
            <person name="Lin Y.C."/>
            <person name="Lind M."/>
            <person name="Lindquist E."/>
            <person name="Lombard V."/>
            <person name="Lucas S."/>
            <person name="Lunden K."/>
            <person name="Morin E."/>
            <person name="Murat C."/>
            <person name="Park J."/>
            <person name="Raffaello T."/>
            <person name="Rouze P."/>
            <person name="Salamov A."/>
            <person name="Schmutz J."/>
            <person name="Solheim H."/>
            <person name="Stahlberg J."/>
            <person name="Velez H."/>
            <person name="de Vries R.P."/>
            <person name="Wiebenga A."/>
            <person name="Woodward S."/>
            <person name="Yakovlev I."/>
            <person name="Garbelotto M."/>
            <person name="Martin F."/>
            <person name="Grigoriev I.V."/>
            <person name="Stenlid J."/>
        </authorList>
    </citation>
    <scope>NUCLEOTIDE SEQUENCE [LARGE SCALE GENOMIC DNA]</scope>
    <source>
        <strain evidence="2 3">TC 32-1</strain>
    </source>
</reference>
<keyword evidence="3" id="KW-1185">Reference proteome</keyword>
<dbReference type="InterPro" id="IPR001932">
    <property type="entry name" value="PPM-type_phosphatase-like_dom"/>
</dbReference>
<dbReference type="InParanoid" id="W4JSJ3"/>
<dbReference type="PANTHER" id="PTHR13832">
    <property type="entry name" value="PROTEIN PHOSPHATASE 2C"/>
    <property type="match status" value="1"/>
</dbReference>
<dbReference type="GO" id="GO:0004722">
    <property type="term" value="F:protein serine/threonine phosphatase activity"/>
    <property type="evidence" value="ECO:0007669"/>
    <property type="project" value="InterPro"/>
</dbReference>
<dbReference type="eggNOG" id="KOG0700">
    <property type="taxonomic scope" value="Eukaryota"/>
</dbReference>
<dbReference type="HOGENOM" id="CLU_662324_0_0_1"/>
<accession>W4JSJ3</accession>
<dbReference type="InterPro" id="IPR036457">
    <property type="entry name" value="PPM-type-like_dom_sf"/>
</dbReference>
<sequence length="415" mass="46298">MSTLDDLRGELAAIYADSKIDTLGIHTVTFQPLRSRISEDRLVTEEWNILGQQWLFLAVLDGHGGTAAVQHAANILPARIRTALHLLIQHHLRGRLDRNNSGNGTLVSMMLREEIEKFDRSIGEAVKSICPKPYRLTEDAARALIQEHMEVLQRAHSGTTLAAVLVNVSEQLMWAVGVGDSTVALSTLGTNGKRSFERLVDLHSPKNPLEYFRVAMAHPATEKEVLIEDRLLGSLAMTRAIGNFKLKFHHTYLSHLLRFVPTTSKKPPEKVIPRIITPPYLIVEPSVRFIDLQLYRTAEPIVMLYSDGVDCLVDGYSNFSPDMCRKSNPCQVVTALLQDSVDPFVEEALEHKVELRWTGPNGNKAVDVLGNLVGGTNVDKLKMVMDQEILADRTEQSGFYIDDVSIIIFEVSKTS</sequence>
<dbReference type="SUPFAM" id="SSF81606">
    <property type="entry name" value="PP2C-like"/>
    <property type="match status" value="1"/>
</dbReference>
<dbReference type="EMBL" id="KI925464">
    <property type="protein sequence ID" value="ETW76513.1"/>
    <property type="molecule type" value="Genomic_DNA"/>
</dbReference>
<dbReference type="AlphaFoldDB" id="W4JSJ3"/>
<dbReference type="Pfam" id="PF00481">
    <property type="entry name" value="PP2C"/>
    <property type="match status" value="1"/>
</dbReference>
<gene>
    <name evidence="2" type="ORF">HETIRDRAFT_389539</name>
</gene>
<dbReference type="PROSITE" id="PS51746">
    <property type="entry name" value="PPM_2"/>
    <property type="match status" value="1"/>
</dbReference>
<dbReference type="InterPro" id="IPR015655">
    <property type="entry name" value="PP2C"/>
</dbReference>